<dbReference type="InterPro" id="IPR036388">
    <property type="entry name" value="WH-like_DNA-bd_sf"/>
</dbReference>
<dbReference type="InterPro" id="IPR036390">
    <property type="entry name" value="WH_DNA-bd_sf"/>
</dbReference>
<protein>
    <submittedName>
        <fullName evidence="1">Uncharacterized protein</fullName>
    </submittedName>
</protein>
<evidence type="ECO:0000313" key="1">
    <source>
        <dbReference type="EMBL" id="OSG87853.1"/>
    </source>
</evidence>
<dbReference type="AlphaFoldDB" id="A0A1X2Z0B8"/>
<dbReference type="Proteomes" id="UP000193377">
    <property type="component" value="Unassembled WGS sequence"/>
</dbReference>
<organism evidence="1 2">
    <name type="scientific">Bifidobacterium adolescentis</name>
    <dbReference type="NCBI Taxonomy" id="1680"/>
    <lineage>
        <taxon>Bacteria</taxon>
        <taxon>Bacillati</taxon>
        <taxon>Actinomycetota</taxon>
        <taxon>Actinomycetes</taxon>
        <taxon>Bifidobacteriales</taxon>
        <taxon>Bifidobacteriaceae</taxon>
        <taxon>Bifidobacterium</taxon>
    </lineage>
</organism>
<accession>A0A1X2Z0B8</accession>
<sequence length="144" mass="16464">MPSGANSLKLHMKYAPVNRGSIHFGASRSHGHHTSPKTWSQETGIDLDRLLHDEREYITRMRRRTRRDIDVKPRIQRVYETIIALQMEGVTPSSHKVALRLNIPRSTVMGDVHRLADMGLLVNARTRRGGFLTTGRTPEWSDLD</sequence>
<reference evidence="1 2" key="1">
    <citation type="journal article" date="2016" name="Sci. Rep.">
        <title>Evaluation of genetic diversity among strains of the human gut commensal Bifidobacterium adolescentis.</title>
        <authorList>
            <person name="Duranti S."/>
            <person name="Milani C."/>
            <person name="Lugli G.A."/>
            <person name="Mancabelli L."/>
            <person name="Turroni F."/>
            <person name="Ferrario C."/>
            <person name="Mangifesta M."/>
            <person name="Viappiani A."/>
            <person name="Sanchez B."/>
            <person name="Margolles A."/>
            <person name="van Sinderen D."/>
            <person name="Ventura M."/>
        </authorList>
    </citation>
    <scope>NUCLEOTIDE SEQUENCE [LARGE SCALE GENOMIC DNA]</scope>
    <source>
        <strain evidence="1 2">487B</strain>
    </source>
</reference>
<name>A0A1X2Z0B8_BIFAD</name>
<proteinExistence type="predicted"/>
<comment type="caution">
    <text evidence="1">The sequence shown here is derived from an EMBL/GenBank/DDBJ whole genome shotgun (WGS) entry which is preliminary data.</text>
</comment>
<gene>
    <name evidence="1" type="ORF">B0487_0771</name>
</gene>
<dbReference type="SUPFAM" id="SSF46785">
    <property type="entry name" value="Winged helix' DNA-binding domain"/>
    <property type="match status" value="1"/>
</dbReference>
<dbReference type="EMBL" id="LNKD01000001">
    <property type="protein sequence ID" value="OSG87853.1"/>
    <property type="molecule type" value="Genomic_DNA"/>
</dbReference>
<dbReference type="Gene3D" id="1.10.10.10">
    <property type="entry name" value="Winged helix-like DNA-binding domain superfamily/Winged helix DNA-binding domain"/>
    <property type="match status" value="1"/>
</dbReference>
<dbReference type="RefSeq" id="WP_085392960.1">
    <property type="nucleotide sequence ID" value="NZ_LNKD01000001.1"/>
</dbReference>
<evidence type="ECO:0000313" key="2">
    <source>
        <dbReference type="Proteomes" id="UP000193377"/>
    </source>
</evidence>